<evidence type="ECO:0000256" key="7">
    <source>
        <dbReference type="SAM" id="MobiDB-lite"/>
    </source>
</evidence>
<feature type="region of interest" description="Disordered" evidence="7">
    <location>
        <begin position="1195"/>
        <end position="1216"/>
    </location>
</feature>
<feature type="active site" description="Charge relay system" evidence="5 6">
    <location>
        <position position="450"/>
    </location>
</feature>
<dbReference type="GO" id="GO:0004252">
    <property type="term" value="F:serine-type endopeptidase activity"/>
    <property type="evidence" value="ECO:0007669"/>
    <property type="project" value="UniProtKB-UniRule"/>
</dbReference>
<dbReference type="InterPro" id="IPR036852">
    <property type="entry name" value="Peptidase_S8/S53_dom_sf"/>
</dbReference>
<protein>
    <recommendedName>
        <fullName evidence="9">Peptidase S8/S53 domain-containing protein</fullName>
    </recommendedName>
</protein>
<comment type="caution">
    <text evidence="10">The sequence shown here is derived from an EMBL/GenBank/DDBJ whole genome shotgun (WGS) entry which is preliminary data.</text>
</comment>
<feature type="chain" id="PRO_5032853874" description="Peptidase S8/S53 domain-containing protein" evidence="8">
    <location>
        <begin position="30"/>
        <end position="1426"/>
    </location>
</feature>
<dbReference type="GO" id="GO:0006508">
    <property type="term" value="P:proteolysis"/>
    <property type="evidence" value="ECO:0007669"/>
    <property type="project" value="UniProtKB-KW"/>
</dbReference>
<dbReference type="Pfam" id="PF00082">
    <property type="entry name" value="Peptidase_S8"/>
    <property type="match status" value="1"/>
</dbReference>
<feature type="compositionally biased region" description="Pro residues" evidence="7">
    <location>
        <begin position="1197"/>
        <end position="1216"/>
    </location>
</feature>
<dbReference type="PROSITE" id="PS51892">
    <property type="entry name" value="SUBTILASE"/>
    <property type="match status" value="1"/>
</dbReference>
<dbReference type="PROSITE" id="PS50231">
    <property type="entry name" value="RICIN_B_LECTIN"/>
    <property type="match status" value="1"/>
</dbReference>
<dbReference type="InterPro" id="IPR000209">
    <property type="entry name" value="Peptidase_S8/S53_dom"/>
</dbReference>
<dbReference type="InterPro" id="IPR035992">
    <property type="entry name" value="Ricin_B-like_lectins"/>
</dbReference>
<keyword evidence="8" id="KW-0732">Signal</keyword>
<feature type="compositionally biased region" description="Pro residues" evidence="7">
    <location>
        <begin position="1382"/>
        <end position="1401"/>
    </location>
</feature>
<evidence type="ECO:0000256" key="6">
    <source>
        <dbReference type="PROSITE-ProRule" id="PRU01240"/>
    </source>
</evidence>
<organism evidence="10 11">
    <name type="scientific">Edaphochlamys debaryana</name>
    <dbReference type="NCBI Taxonomy" id="47281"/>
    <lineage>
        <taxon>Eukaryota</taxon>
        <taxon>Viridiplantae</taxon>
        <taxon>Chlorophyta</taxon>
        <taxon>core chlorophytes</taxon>
        <taxon>Chlorophyceae</taxon>
        <taxon>CS clade</taxon>
        <taxon>Chlamydomonadales</taxon>
        <taxon>Chlamydomonadales incertae sedis</taxon>
        <taxon>Edaphochlamys</taxon>
    </lineage>
</organism>
<reference evidence="10" key="1">
    <citation type="journal article" date="2020" name="bioRxiv">
        <title>Comparative genomics of Chlamydomonas.</title>
        <authorList>
            <person name="Craig R.J."/>
            <person name="Hasan A.R."/>
            <person name="Ness R.W."/>
            <person name="Keightley P.D."/>
        </authorList>
    </citation>
    <scope>NUCLEOTIDE SEQUENCE</scope>
    <source>
        <strain evidence="10">CCAP 11/70</strain>
    </source>
</reference>
<evidence type="ECO:0000256" key="2">
    <source>
        <dbReference type="ARBA" id="ARBA00022670"/>
    </source>
</evidence>
<dbReference type="SUPFAM" id="SSF50370">
    <property type="entry name" value="Ricin B-like lectins"/>
    <property type="match status" value="1"/>
</dbReference>
<evidence type="ECO:0000259" key="9">
    <source>
        <dbReference type="Pfam" id="PF00082"/>
    </source>
</evidence>
<keyword evidence="4 6" id="KW-0720">Serine protease</keyword>
<keyword evidence="3 6" id="KW-0378">Hydrolase</keyword>
<evidence type="ECO:0000256" key="1">
    <source>
        <dbReference type="ARBA" id="ARBA00011073"/>
    </source>
</evidence>
<feature type="signal peptide" evidence="8">
    <location>
        <begin position="1"/>
        <end position="29"/>
    </location>
</feature>
<evidence type="ECO:0000313" key="10">
    <source>
        <dbReference type="EMBL" id="KAG2494005.1"/>
    </source>
</evidence>
<dbReference type="InterPro" id="IPR008979">
    <property type="entry name" value="Galactose-bd-like_sf"/>
</dbReference>
<dbReference type="Gene3D" id="3.50.30.30">
    <property type="match status" value="1"/>
</dbReference>
<dbReference type="Proteomes" id="UP000612055">
    <property type="component" value="Unassembled WGS sequence"/>
</dbReference>
<dbReference type="InterPro" id="IPR034058">
    <property type="entry name" value="TagA/B/C/D_pept_dom"/>
</dbReference>
<dbReference type="PRINTS" id="PR00723">
    <property type="entry name" value="SUBTILISIN"/>
</dbReference>
<name>A0A836BYV8_9CHLO</name>
<dbReference type="OrthoDB" id="545077at2759"/>
<dbReference type="InterPro" id="IPR051048">
    <property type="entry name" value="Peptidase_S8/S53_subtilisin"/>
</dbReference>
<dbReference type="SUPFAM" id="SSF49785">
    <property type="entry name" value="Galactose-binding domain-like"/>
    <property type="match status" value="1"/>
</dbReference>
<dbReference type="EMBL" id="JAEHOE010000034">
    <property type="protein sequence ID" value="KAG2494005.1"/>
    <property type="molecule type" value="Genomic_DNA"/>
</dbReference>
<keyword evidence="2 6" id="KW-0645">Protease</keyword>
<dbReference type="SUPFAM" id="SSF52743">
    <property type="entry name" value="Subtilisin-like"/>
    <property type="match status" value="1"/>
</dbReference>
<evidence type="ECO:0000256" key="8">
    <source>
        <dbReference type="SAM" id="SignalP"/>
    </source>
</evidence>
<dbReference type="CDD" id="cd04842">
    <property type="entry name" value="Peptidases_S8_Kp43_protease"/>
    <property type="match status" value="1"/>
</dbReference>
<dbReference type="Gene3D" id="2.80.10.50">
    <property type="match status" value="1"/>
</dbReference>
<dbReference type="PANTHER" id="PTHR43399:SF4">
    <property type="entry name" value="CELL WALL-ASSOCIATED PROTEASE"/>
    <property type="match status" value="1"/>
</dbReference>
<comment type="similarity">
    <text evidence="1 6">Belongs to the peptidase S8 family.</text>
</comment>
<accession>A0A836BYV8</accession>
<dbReference type="InterPro" id="IPR023828">
    <property type="entry name" value="Peptidase_S8_Ser-AS"/>
</dbReference>
<evidence type="ECO:0000256" key="3">
    <source>
        <dbReference type="ARBA" id="ARBA00022801"/>
    </source>
</evidence>
<dbReference type="Gene3D" id="3.40.50.200">
    <property type="entry name" value="Peptidase S8/S53 domain"/>
    <property type="match status" value="2"/>
</dbReference>
<feature type="region of interest" description="Disordered" evidence="7">
    <location>
        <begin position="39"/>
        <end position="62"/>
    </location>
</feature>
<dbReference type="PROSITE" id="PS00138">
    <property type="entry name" value="SUBTILASE_SER"/>
    <property type="match status" value="1"/>
</dbReference>
<feature type="compositionally biased region" description="Low complexity" evidence="7">
    <location>
        <begin position="1402"/>
        <end position="1416"/>
    </location>
</feature>
<proteinExistence type="inferred from homology"/>
<dbReference type="PANTHER" id="PTHR43399">
    <property type="entry name" value="SUBTILISIN-RELATED"/>
    <property type="match status" value="1"/>
</dbReference>
<gene>
    <name evidence="10" type="ORF">HYH03_007932</name>
</gene>
<dbReference type="InterPro" id="IPR015500">
    <property type="entry name" value="Peptidase_S8_subtilisin-rel"/>
</dbReference>
<evidence type="ECO:0000256" key="4">
    <source>
        <dbReference type="ARBA" id="ARBA00022825"/>
    </source>
</evidence>
<feature type="active site" description="Charge relay system" evidence="5 6">
    <location>
        <position position="804"/>
    </location>
</feature>
<feature type="region of interest" description="Disordered" evidence="7">
    <location>
        <begin position="1357"/>
        <end position="1426"/>
    </location>
</feature>
<dbReference type="Gene3D" id="2.60.120.380">
    <property type="match status" value="1"/>
</dbReference>
<feature type="domain" description="Peptidase S8/S53" evidence="9">
    <location>
        <begin position="383"/>
        <end position="831"/>
    </location>
</feature>
<evidence type="ECO:0000313" key="11">
    <source>
        <dbReference type="Proteomes" id="UP000612055"/>
    </source>
</evidence>
<keyword evidence="11" id="KW-1185">Reference proteome</keyword>
<evidence type="ECO:0000256" key="5">
    <source>
        <dbReference type="PIRSR" id="PIRSR615500-1"/>
    </source>
</evidence>
<sequence length="1426" mass="149159">MAPRMRPGAPGLLALLVLALTLSGIAVLASPPCVQLRSGRVCGSTASPPPRGTSSTRDRSPAANAATNKLFLVLYSTGVGMALRTALEAAGVRVLDYVPDDTLLVYGPQGGVRSAAARQGAQAVLYENAMKRAPEVDLILKAAAASQARRRRQALALTSAGEPTVAAERLARQLGPSPLLSRSLQSYHEHGVVDEMRIAMHHAIHGQPVDLDSTAGSERRLRRSAVEEITATELDAHQARARRTIMEAVQAVADTGAVQYGIDVQCVKAADAGELAAAVKGWPAQLATALGLGNSSAANPCWPRVVGDASGDSMHVYLCEEDMAKGVTWLQSQDLVMWVAPLPRLQTVNARAGWTLQTGSLNASKYNQPTSELRPFWRAGLQGEGMIIGIGDTGIDMSHCYFVDDTYTAGVMSSRFSGSPLRWVEPNHRKVVQYALASTTSFYGDSLGGHGSHTSGSLAGAVQSGTAGGFRNDMATGSAPLARLSFFDFSADGRGLSVPSVNDVLLPTHYAVGARISSESWGGVGAGAVAYDSRAAAFDRFMWRNPDFVSVVAAGNDGTNNMMPTTASPATAKNTLTIGASINHIKGANTWTNYMFAFRYTESSGAVQSYAFWPDMGSSSYSDWANALYNKQITLAYIGSPCTDYSGYTGAVALVDLAEVAASGTGCTRDIKAAKAQAAGAQGILFYQSDSAFADDYGYLGLTVTGILNGLITRAQGLWMRSVLLNTANTRGHVTFLQYPNVDTGINDLTDFTSHGPLQDGRFKPDIVAPGGPVVESAKSQATMNPTGTSANCDATTVGYQGTSMATPLAAGHLALMRQYFKDGFYPGGSKTSADTAPFEPTGMLLKALAIAGASSLQGGFSRGSGRTLGAAPDGYQGWGRMDLAGALPLPGLTDPNMNLQVADWGSIQPGEYVYLKGIRATGTGPITATLVWHDFPGTRIASKALYNDLDFGYLLNSADSTTFLQTRFDDSNNVERVELPSLSAGTQVTLVVWGKSINHQLSSDSLASLRQRFAVAVAGHFTGTLRSALNPAWVKPARLSADDWFLAEVAPSVCLSAADASSPLAATSDCAAGSRTSFAVAEEPDPDTGGFKYVVQHTASGRCLALPTTAGGGAAAALVACDAAAASQRLVAFRASGLGSNRYMLAPKPTFTLGADRQCLRYNGGSAVGGSLVLATCDDSDAAQVFRLTPLRLAVPPSPPRPPGIPPPPLPSPPPAPPLVLRVAWQVDSDATDTRYDLDIQIDWSVPAGAFQISYGTRQNRGGQYGGDNLDQPGKQNWEEASWGVSTTPDSADYNVCTKFYDKGFTYNITLTAIVAGQPILVSRAVWSGAVSLAGTCTNTSIGYIAARPAFAPAPQPWPAQAEPRAAFSQAPRPVAAQPSAPKPSAPKPATPKPATPKPPTAAAVSVPAIAQPQASKPSPSGARP</sequence>
<feature type="active site" description="Charge relay system" evidence="5 6">
    <location>
        <position position="392"/>
    </location>
</feature>